<dbReference type="SMART" id="SM00769">
    <property type="entry name" value="WHy"/>
    <property type="match status" value="1"/>
</dbReference>
<evidence type="ECO:0000259" key="2">
    <source>
        <dbReference type="SMART" id="SM00769"/>
    </source>
</evidence>
<dbReference type="GO" id="GO:0009269">
    <property type="term" value="P:response to desiccation"/>
    <property type="evidence" value="ECO:0007669"/>
    <property type="project" value="InterPro"/>
</dbReference>
<evidence type="ECO:0000313" key="3">
    <source>
        <dbReference type="EMBL" id="KAG6492997.1"/>
    </source>
</evidence>
<comment type="caution">
    <text evidence="3">The sequence shown here is derived from an EMBL/GenBank/DDBJ whole genome shotgun (WGS) entry which is preliminary data.</text>
</comment>
<dbReference type="InterPro" id="IPR004864">
    <property type="entry name" value="LEA_2"/>
</dbReference>
<dbReference type="Gene3D" id="2.60.40.1820">
    <property type="match status" value="1"/>
</dbReference>
<organism evidence="3 4">
    <name type="scientific">Zingiber officinale</name>
    <name type="common">Ginger</name>
    <name type="synonym">Amomum zingiber</name>
    <dbReference type="NCBI Taxonomy" id="94328"/>
    <lineage>
        <taxon>Eukaryota</taxon>
        <taxon>Viridiplantae</taxon>
        <taxon>Streptophyta</taxon>
        <taxon>Embryophyta</taxon>
        <taxon>Tracheophyta</taxon>
        <taxon>Spermatophyta</taxon>
        <taxon>Magnoliopsida</taxon>
        <taxon>Liliopsida</taxon>
        <taxon>Zingiberales</taxon>
        <taxon>Zingiberaceae</taxon>
        <taxon>Zingiber</taxon>
    </lineage>
</organism>
<keyword evidence="4" id="KW-1185">Reference proteome</keyword>
<dbReference type="GO" id="GO:0005829">
    <property type="term" value="C:cytosol"/>
    <property type="evidence" value="ECO:0007669"/>
    <property type="project" value="TreeGrafter"/>
</dbReference>
<protein>
    <recommendedName>
        <fullName evidence="2">Water stress and hypersensitive response domain-containing protein</fullName>
    </recommendedName>
</protein>
<dbReference type="SUPFAM" id="SSF117070">
    <property type="entry name" value="LEA14-like"/>
    <property type="match status" value="1"/>
</dbReference>
<evidence type="ECO:0000313" key="4">
    <source>
        <dbReference type="Proteomes" id="UP000734854"/>
    </source>
</evidence>
<gene>
    <name evidence="3" type="ORF">ZIOFF_047969</name>
</gene>
<sequence length="196" mass="21195">MPVPSSTYQLAAEIEGRVAARSISTSSRVLVYHLPRCSLLHRSSIMSNLVDQAKEFMADKVPDIPKPDASLAGVSVRSLSRDGVLFHSQVSVSNPYPFTIPICEIAYTLKSAGREVASGRMRDPESPAASAETMLELPVTVPYDILISLMRDLGRDGDIDYELDVGVTVDLPVVGNFTIPVSTAGEIKLPTLSDMF</sequence>
<dbReference type="InterPro" id="IPR045043">
    <property type="entry name" value="Lea14-like"/>
</dbReference>
<feature type="domain" description="Water stress and hypersensitive response" evidence="2">
    <location>
        <begin position="69"/>
        <end position="186"/>
    </location>
</feature>
<dbReference type="Pfam" id="PF03168">
    <property type="entry name" value="LEA_2"/>
    <property type="match status" value="1"/>
</dbReference>
<dbReference type="EMBL" id="JACMSC010000013">
    <property type="protein sequence ID" value="KAG6492997.1"/>
    <property type="molecule type" value="Genomic_DNA"/>
</dbReference>
<evidence type="ECO:0000256" key="1">
    <source>
        <dbReference type="ARBA" id="ARBA00005960"/>
    </source>
</evidence>
<proteinExistence type="inferred from homology"/>
<dbReference type="InterPro" id="IPR013990">
    <property type="entry name" value="WHy-dom"/>
</dbReference>
<comment type="similarity">
    <text evidence="1">Belongs to the LEA type 2 family.</text>
</comment>
<dbReference type="Proteomes" id="UP000734854">
    <property type="component" value="Unassembled WGS sequence"/>
</dbReference>
<dbReference type="PANTHER" id="PTHR31459">
    <property type="match status" value="1"/>
</dbReference>
<accession>A0A8J5FVT1</accession>
<dbReference type="AlphaFoldDB" id="A0A8J5FVT1"/>
<reference evidence="3 4" key="1">
    <citation type="submission" date="2020-08" db="EMBL/GenBank/DDBJ databases">
        <title>Plant Genome Project.</title>
        <authorList>
            <person name="Zhang R.-G."/>
        </authorList>
    </citation>
    <scope>NUCLEOTIDE SEQUENCE [LARGE SCALE GENOMIC DNA]</scope>
    <source>
        <tissue evidence="3">Rhizome</tissue>
    </source>
</reference>
<dbReference type="FunFam" id="2.60.40.1820:FF:000001">
    <property type="entry name" value="Desiccation protectant protein Lea14-like"/>
    <property type="match status" value="1"/>
</dbReference>
<name>A0A8J5FVT1_ZINOF</name>
<dbReference type="PANTHER" id="PTHR31459:SF19">
    <property type="entry name" value="DESICCATION-RELATED PROTEIN LEA14-RELATED"/>
    <property type="match status" value="1"/>
</dbReference>